<proteinExistence type="predicted"/>
<reference evidence="1 2" key="1">
    <citation type="submission" date="2015-07" db="EMBL/GenBank/DDBJ databases">
        <title>Comparative genomics of the Sigatoka disease complex on banana suggests a link between parallel evolutionary changes in Pseudocercospora fijiensis and Pseudocercospora eumusae and increased virulence on the banana host.</title>
        <authorList>
            <person name="Chang T.-C."/>
            <person name="Salvucci A."/>
            <person name="Crous P.W."/>
            <person name="Stergiopoulos I."/>
        </authorList>
    </citation>
    <scope>NUCLEOTIDE SEQUENCE [LARGE SCALE GENOMIC DNA]</scope>
    <source>
        <strain evidence="1 2">CBS 116634</strain>
    </source>
</reference>
<evidence type="ECO:0000313" key="2">
    <source>
        <dbReference type="Proteomes" id="UP000073492"/>
    </source>
</evidence>
<protein>
    <submittedName>
        <fullName evidence="1">Uncharacterized protein</fullName>
    </submittedName>
</protein>
<gene>
    <name evidence="1" type="ORF">AC579_5427</name>
</gene>
<comment type="caution">
    <text evidence="1">The sequence shown here is derived from an EMBL/GenBank/DDBJ whole genome shotgun (WGS) entry which is preliminary data.</text>
</comment>
<dbReference type="Proteomes" id="UP000073492">
    <property type="component" value="Unassembled WGS sequence"/>
</dbReference>
<organism evidence="1 2">
    <name type="scientific">Pseudocercospora musae</name>
    <dbReference type="NCBI Taxonomy" id="113226"/>
    <lineage>
        <taxon>Eukaryota</taxon>
        <taxon>Fungi</taxon>
        <taxon>Dikarya</taxon>
        <taxon>Ascomycota</taxon>
        <taxon>Pezizomycotina</taxon>
        <taxon>Dothideomycetes</taxon>
        <taxon>Dothideomycetidae</taxon>
        <taxon>Mycosphaerellales</taxon>
        <taxon>Mycosphaerellaceae</taxon>
        <taxon>Pseudocercospora</taxon>
    </lineage>
</organism>
<dbReference type="EMBL" id="LFZO01000833">
    <property type="protein sequence ID" value="KXS96405.1"/>
    <property type="molecule type" value="Genomic_DNA"/>
</dbReference>
<sequence length="136" mass="14206">MLLGISGVKNAGAESAHLCVSYIFVTKKTCPAAPASGADQEMRGTPGLDASAAGTNVARSLSLSRACQRLAVRVGIEPCTCLRSQNENSHSITEADGIGKDSWRNAKEVVDHATGLGIREAWPDVTRPGWVSTKAA</sequence>
<keyword evidence="2" id="KW-1185">Reference proteome</keyword>
<dbReference type="AlphaFoldDB" id="A0A139H1Q9"/>
<accession>A0A139H1Q9</accession>
<name>A0A139H1Q9_9PEZI</name>
<evidence type="ECO:0000313" key="1">
    <source>
        <dbReference type="EMBL" id="KXS96405.1"/>
    </source>
</evidence>